<gene>
    <name evidence="3" type="ordered locus">Tery_2768</name>
</gene>
<dbReference type="eggNOG" id="COG0360">
    <property type="taxonomic scope" value="Bacteria"/>
</dbReference>
<dbReference type="RefSeq" id="WP_011612312.1">
    <property type="nucleotide sequence ID" value="NC_008312.1"/>
</dbReference>
<dbReference type="Pfam" id="PF20689">
    <property type="entry name" value="bDLD1"/>
    <property type="match status" value="1"/>
</dbReference>
<dbReference type="HOGENOM" id="CLU_743825_0_0_3"/>
<accession>Q110X3</accession>
<feature type="domain" description="Bacterial Death-like" evidence="2">
    <location>
        <begin position="3"/>
        <end position="95"/>
    </location>
</feature>
<dbReference type="Pfam" id="PF19995">
    <property type="entry name" value="iSTAND"/>
    <property type="match status" value="1"/>
</dbReference>
<dbReference type="KEGG" id="ter:Tery_2768"/>
<reference evidence="3" key="1">
    <citation type="submission" date="2006-06" db="EMBL/GenBank/DDBJ databases">
        <title>Complete sequence of Trichodesmium erythraeum IMS101.</title>
        <authorList>
            <consortium name="US DOE Joint Genome Institute"/>
            <person name="Copeland A."/>
            <person name="Lucas S."/>
            <person name="Lapidus A."/>
            <person name="Barry K."/>
            <person name="Detter J.C."/>
            <person name="Glavina del Rio T."/>
            <person name="Hammon N."/>
            <person name="Israni S."/>
            <person name="Dalin E."/>
            <person name="Tice H."/>
            <person name="Pitluck S."/>
            <person name="Kiss H."/>
            <person name="Munk A.C."/>
            <person name="Brettin T."/>
            <person name="Bruce D."/>
            <person name="Han C."/>
            <person name="Tapia R."/>
            <person name="Gilna P."/>
            <person name="Schmutz J."/>
            <person name="Larimer F."/>
            <person name="Land M."/>
            <person name="Hauser L."/>
            <person name="Kyrpides N."/>
            <person name="Kim E."/>
            <person name="Richardson P."/>
        </authorList>
    </citation>
    <scope>NUCLEOTIDE SEQUENCE [LARGE SCALE GENOMIC DNA]</scope>
    <source>
        <strain evidence="3">IMS101</strain>
    </source>
</reference>
<dbReference type="InterPro" id="IPR048917">
    <property type="entry name" value="bDLD1"/>
</dbReference>
<evidence type="ECO:0000259" key="1">
    <source>
        <dbReference type="Pfam" id="PF19995"/>
    </source>
</evidence>
<feature type="domain" description="Inactive STAND" evidence="1">
    <location>
        <begin position="133"/>
        <end position="276"/>
    </location>
</feature>
<dbReference type="STRING" id="203124.Tery_2768"/>
<dbReference type="InterPro" id="IPR045475">
    <property type="entry name" value="iSTAND"/>
</dbReference>
<organism evidence="3">
    <name type="scientific">Trichodesmium erythraeum (strain IMS101)</name>
    <dbReference type="NCBI Taxonomy" id="203124"/>
    <lineage>
        <taxon>Bacteria</taxon>
        <taxon>Bacillati</taxon>
        <taxon>Cyanobacteriota</taxon>
        <taxon>Cyanophyceae</taxon>
        <taxon>Oscillatoriophycideae</taxon>
        <taxon>Oscillatoriales</taxon>
        <taxon>Microcoleaceae</taxon>
        <taxon>Trichodesmium</taxon>
    </lineage>
</organism>
<sequence length="372" mass="43171">MSGLPGELYKECRDVLLECDIFTNFQYLRSFCGAIKELNVVSNKLKEANTPGLLVMLNLDILIKTRHQEYGCIFIIFLENLRDEYYEEDEMWHRINNLWNKVKKELENPSLPLNSSTSLGNNNNSQLFQSIIDIDFSEQEDTVRKAIKCQKSHKRTGAFLIDGYDENCGQKALLTRLLRKLPELSNGRKIQRDLTRMSDIRELWGKISSEFFGSNTTDEQVINAILQCLETQNLIFIFSGLHRTFTGFLPDLIKKFWWPIVEKATHQKTYLLMFLVDDKGIVCKSGVSLTWKFENSKYPKDPLCLPETGKFSYYHLETWKNSVVRKNMVPESISVDELLQKSQGGVPELVYRQICDYCGRSWEGGLAKWLIQ</sequence>
<dbReference type="AlphaFoldDB" id="Q110X3"/>
<evidence type="ECO:0000313" key="3">
    <source>
        <dbReference type="EMBL" id="ABG51951.1"/>
    </source>
</evidence>
<name>Q110X3_TRIEI</name>
<protein>
    <submittedName>
        <fullName evidence="3">Uncharacterized protein</fullName>
    </submittedName>
</protein>
<evidence type="ECO:0000259" key="2">
    <source>
        <dbReference type="Pfam" id="PF20689"/>
    </source>
</evidence>
<proteinExistence type="predicted"/>
<dbReference type="EMBL" id="CP000393">
    <property type="protein sequence ID" value="ABG51951.1"/>
    <property type="molecule type" value="Genomic_DNA"/>
</dbReference>